<comment type="caution">
    <text evidence="5">The sequence shown here is derived from an EMBL/GenBank/DDBJ whole genome shotgun (WGS) entry which is preliminary data.</text>
</comment>
<dbReference type="PANTHER" id="PTHR47151">
    <property type="entry name" value="LEU/ILE/VAL-BINDING ABC TRANSPORTER SUBUNIT"/>
    <property type="match status" value="1"/>
</dbReference>
<evidence type="ECO:0000313" key="5">
    <source>
        <dbReference type="EMBL" id="MDY0748262.1"/>
    </source>
</evidence>
<dbReference type="InterPro" id="IPR028082">
    <property type="entry name" value="Peripla_BP_I"/>
</dbReference>
<organism evidence="5 6">
    <name type="scientific">Roseateles agri</name>
    <dbReference type="NCBI Taxonomy" id="3098619"/>
    <lineage>
        <taxon>Bacteria</taxon>
        <taxon>Pseudomonadati</taxon>
        <taxon>Pseudomonadota</taxon>
        <taxon>Betaproteobacteria</taxon>
        <taxon>Burkholderiales</taxon>
        <taxon>Sphaerotilaceae</taxon>
        <taxon>Roseateles</taxon>
    </lineage>
</organism>
<accession>A0ABU5DPL6</accession>
<evidence type="ECO:0000256" key="1">
    <source>
        <dbReference type="ARBA" id="ARBA00010062"/>
    </source>
</evidence>
<evidence type="ECO:0000313" key="6">
    <source>
        <dbReference type="Proteomes" id="UP001285263"/>
    </source>
</evidence>
<feature type="signal peptide" evidence="3">
    <location>
        <begin position="1"/>
        <end position="20"/>
    </location>
</feature>
<dbReference type="EMBL" id="JAXCLA010000010">
    <property type="protein sequence ID" value="MDY0748262.1"/>
    <property type="molecule type" value="Genomic_DNA"/>
</dbReference>
<evidence type="ECO:0000259" key="4">
    <source>
        <dbReference type="Pfam" id="PF13458"/>
    </source>
</evidence>
<evidence type="ECO:0000256" key="2">
    <source>
        <dbReference type="ARBA" id="ARBA00022729"/>
    </source>
</evidence>
<gene>
    <name evidence="5" type="ORF">SNE35_27440</name>
</gene>
<keyword evidence="2 3" id="KW-0732">Signal</keyword>
<dbReference type="PANTHER" id="PTHR47151:SF2">
    <property type="entry name" value="AMINO ACID BINDING PROTEIN"/>
    <property type="match status" value="1"/>
</dbReference>
<reference evidence="5 6" key="1">
    <citation type="submission" date="2023-11" db="EMBL/GenBank/DDBJ databases">
        <title>Paucibacter sp. nov., isolated from fresh soil in Korea.</title>
        <authorList>
            <person name="Le N.T.T."/>
        </authorList>
    </citation>
    <scope>NUCLEOTIDE SEQUENCE [LARGE SCALE GENOMIC DNA]</scope>
    <source>
        <strain evidence="5 6">R3-3</strain>
    </source>
</reference>
<dbReference type="InterPro" id="IPR028081">
    <property type="entry name" value="Leu-bd"/>
</dbReference>
<dbReference type="SUPFAM" id="SSF53822">
    <property type="entry name" value="Periplasmic binding protein-like I"/>
    <property type="match status" value="1"/>
</dbReference>
<evidence type="ECO:0000256" key="3">
    <source>
        <dbReference type="SAM" id="SignalP"/>
    </source>
</evidence>
<dbReference type="CDD" id="cd06342">
    <property type="entry name" value="PBP1_ABC_LIVBP-like"/>
    <property type="match status" value="1"/>
</dbReference>
<name>A0ABU5DPL6_9BURK</name>
<dbReference type="RefSeq" id="WP_320426234.1">
    <property type="nucleotide sequence ID" value="NZ_JAXCLA010000010.1"/>
</dbReference>
<dbReference type="Pfam" id="PF13458">
    <property type="entry name" value="Peripla_BP_6"/>
    <property type="match status" value="1"/>
</dbReference>
<feature type="domain" description="Leucine-binding protein" evidence="4">
    <location>
        <begin position="25"/>
        <end position="362"/>
    </location>
</feature>
<protein>
    <submittedName>
        <fullName evidence="5">Branched-chain amino acid ABC transporter substrate-binding protein</fullName>
    </submittedName>
</protein>
<dbReference type="Gene3D" id="3.40.50.2300">
    <property type="match status" value="2"/>
</dbReference>
<sequence>MKKSMIAAAALLTVAAAAQAEDLVVKIGLTGPLSGANAFAGKDNQNGVQMAVDEANAKKIQIGGKTLKLELKSEDDQCDPKTGVSVAQRFVDSGVKFVLGPYCSGVAIPASKVYDEGKALMSTVGTNPQVTTGGYAGVFRIVAADDLIGPGMARFAQAKMKVKTAAVMDDRTAFGQGLADQFAKEAKALGINVVAREFTTDKATDFNAVLTKLKGKSPDVIFYGGYATQAGPMARQMKGLGLTAKLLGGDTLCVPEVGKLAGDAANDTVYCAQGGAVMDKSSAFAAAYKKKFNQDPDAYAASFYDQTLFIVQQMQKTQSVDAAKVGASMKTDSYKGVVTSYSYDDKGNLKNAPITVYTFKNGTLAPVQ</sequence>
<keyword evidence="6" id="KW-1185">Reference proteome</keyword>
<feature type="chain" id="PRO_5045490193" evidence="3">
    <location>
        <begin position="21"/>
        <end position="368"/>
    </location>
</feature>
<proteinExistence type="inferred from homology"/>
<comment type="similarity">
    <text evidence="1">Belongs to the leucine-binding protein family.</text>
</comment>
<dbReference type="Proteomes" id="UP001285263">
    <property type="component" value="Unassembled WGS sequence"/>
</dbReference>